<evidence type="ECO:0000313" key="2">
    <source>
        <dbReference type="EMBL" id="MFC7304375.1"/>
    </source>
</evidence>
<keyword evidence="3" id="KW-1185">Reference proteome</keyword>
<dbReference type="EMBL" id="JBHTCF010000003">
    <property type="protein sequence ID" value="MFC7304375.1"/>
    <property type="molecule type" value="Genomic_DNA"/>
</dbReference>
<name>A0ABW2JG28_9ACTN</name>
<protein>
    <submittedName>
        <fullName evidence="2">DsbA family oxidoreductase</fullName>
    </submittedName>
</protein>
<accession>A0ABW2JG28</accession>
<reference evidence="3" key="1">
    <citation type="journal article" date="2019" name="Int. J. Syst. Evol. Microbiol.">
        <title>The Global Catalogue of Microorganisms (GCM) 10K type strain sequencing project: providing services to taxonomists for standard genome sequencing and annotation.</title>
        <authorList>
            <consortium name="The Broad Institute Genomics Platform"/>
            <consortium name="The Broad Institute Genome Sequencing Center for Infectious Disease"/>
            <person name="Wu L."/>
            <person name="Ma J."/>
        </authorList>
    </citation>
    <scope>NUCLEOTIDE SEQUENCE [LARGE SCALE GENOMIC DNA]</scope>
    <source>
        <strain evidence="3">SYNS20</strain>
    </source>
</reference>
<sequence>MRVDIWSDITCPWCYLGRARFVKALDAFAHRDRVEVVHRSFELDPHRAKHDVEAVIPMLMSSHQWSEEQALDNERRLTRLTAAEGLAYIQGRDHGNTHDMHRLLQFARTRGRDHELLDLLFRANYAEERSLFDGDDRLVALAAEAGLDAAAAREVLADTTAYADAVRSDSRQLRELGALGVPFMLVGGTIALPGVRSVVALTRSLEQAWNAAAAVDTGRATAR</sequence>
<evidence type="ECO:0000313" key="3">
    <source>
        <dbReference type="Proteomes" id="UP001596523"/>
    </source>
</evidence>
<dbReference type="Proteomes" id="UP001596523">
    <property type="component" value="Unassembled WGS sequence"/>
</dbReference>
<dbReference type="Pfam" id="PF01323">
    <property type="entry name" value="DSBA"/>
    <property type="match status" value="1"/>
</dbReference>
<proteinExistence type="predicted"/>
<dbReference type="CDD" id="cd03024">
    <property type="entry name" value="DsbA_FrnE"/>
    <property type="match status" value="1"/>
</dbReference>
<dbReference type="SUPFAM" id="SSF52833">
    <property type="entry name" value="Thioredoxin-like"/>
    <property type="match status" value="1"/>
</dbReference>
<dbReference type="PANTHER" id="PTHR13887:SF41">
    <property type="entry name" value="THIOREDOXIN SUPERFAMILY PROTEIN"/>
    <property type="match status" value="1"/>
</dbReference>
<organism evidence="2 3">
    <name type="scientific">Streptomyces monticola</name>
    <dbReference type="NCBI Taxonomy" id="2666263"/>
    <lineage>
        <taxon>Bacteria</taxon>
        <taxon>Bacillati</taxon>
        <taxon>Actinomycetota</taxon>
        <taxon>Actinomycetes</taxon>
        <taxon>Kitasatosporales</taxon>
        <taxon>Streptomycetaceae</taxon>
        <taxon>Streptomyces</taxon>
    </lineage>
</organism>
<dbReference type="Gene3D" id="3.40.30.10">
    <property type="entry name" value="Glutaredoxin"/>
    <property type="match status" value="1"/>
</dbReference>
<feature type="domain" description="DSBA-like thioredoxin" evidence="1">
    <location>
        <begin position="2"/>
        <end position="203"/>
    </location>
</feature>
<dbReference type="PANTHER" id="PTHR13887">
    <property type="entry name" value="GLUTATHIONE S-TRANSFERASE KAPPA"/>
    <property type="match status" value="1"/>
</dbReference>
<dbReference type="InterPro" id="IPR036249">
    <property type="entry name" value="Thioredoxin-like_sf"/>
</dbReference>
<evidence type="ECO:0000259" key="1">
    <source>
        <dbReference type="Pfam" id="PF01323"/>
    </source>
</evidence>
<comment type="caution">
    <text evidence="2">The sequence shown here is derived from an EMBL/GenBank/DDBJ whole genome shotgun (WGS) entry which is preliminary data.</text>
</comment>
<dbReference type="InterPro" id="IPR001853">
    <property type="entry name" value="DSBA-like_thioredoxin_dom"/>
</dbReference>
<dbReference type="RefSeq" id="WP_381828746.1">
    <property type="nucleotide sequence ID" value="NZ_JBHTCF010000003.1"/>
</dbReference>
<gene>
    <name evidence="2" type="ORF">ACFQVC_09155</name>
</gene>